<keyword evidence="1" id="KW-1133">Transmembrane helix</keyword>
<feature type="transmembrane region" description="Helical" evidence="1">
    <location>
        <begin position="87"/>
        <end position="105"/>
    </location>
</feature>
<keyword evidence="1" id="KW-0472">Membrane</keyword>
<dbReference type="Proteomes" id="UP000054302">
    <property type="component" value="Unassembled WGS sequence"/>
</dbReference>
<keyword evidence="1" id="KW-0812">Transmembrane</keyword>
<organism evidence="2 3">
    <name type="scientific">Exophiala mesophila</name>
    <name type="common">Black yeast-like fungus</name>
    <dbReference type="NCBI Taxonomy" id="212818"/>
    <lineage>
        <taxon>Eukaryota</taxon>
        <taxon>Fungi</taxon>
        <taxon>Dikarya</taxon>
        <taxon>Ascomycota</taxon>
        <taxon>Pezizomycotina</taxon>
        <taxon>Eurotiomycetes</taxon>
        <taxon>Chaetothyriomycetidae</taxon>
        <taxon>Chaetothyriales</taxon>
        <taxon>Herpotrichiellaceae</taxon>
        <taxon>Exophiala</taxon>
    </lineage>
</organism>
<proteinExistence type="predicted"/>
<dbReference type="EMBL" id="KN847520">
    <property type="protein sequence ID" value="KIV98262.1"/>
    <property type="molecule type" value="Genomic_DNA"/>
</dbReference>
<evidence type="ECO:0000313" key="2">
    <source>
        <dbReference type="EMBL" id="KIV98262.1"/>
    </source>
</evidence>
<feature type="transmembrane region" description="Helical" evidence="1">
    <location>
        <begin position="199"/>
        <end position="218"/>
    </location>
</feature>
<evidence type="ECO:0000313" key="3">
    <source>
        <dbReference type="Proteomes" id="UP000054302"/>
    </source>
</evidence>
<protein>
    <submittedName>
        <fullName evidence="2">Uncharacterized protein</fullName>
    </submittedName>
</protein>
<reference evidence="2 3" key="1">
    <citation type="submission" date="2015-01" db="EMBL/GenBank/DDBJ databases">
        <title>The Genome Sequence of Exophiala mesophila CBS40295.</title>
        <authorList>
            <consortium name="The Broad Institute Genomics Platform"/>
            <person name="Cuomo C."/>
            <person name="de Hoog S."/>
            <person name="Gorbushina A."/>
            <person name="Stielow B."/>
            <person name="Teixiera M."/>
            <person name="Abouelleil A."/>
            <person name="Chapman S.B."/>
            <person name="Priest M."/>
            <person name="Young S.K."/>
            <person name="Wortman J."/>
            <person name="Nusbaum C."/>
            <person name="Birren B."/>
        </authorList>
    </citation>
    <scope>NUCLEOTIDE SEQUENCE [LARGE SCALE GENOMIC DNA]</scope>
    <source>
        <strain evidence="2 3">CBS 40295</strain>
    </source>
</reference>
<dbReference type="GeneID" id="27319774"/>
<name>A0A0D1ZUQ2_EXOME</name>
<dbReference type="HOGENOM" id="CLU_665893_0_0_1"/>
<feature type="transmembrane region" description="Helical" evidence="1">
    <location>
        <begin position="281"/>
        <end position="311"/>
    </location>
</feature>
<feature type="transmembrane region" description="Helical" evidence="1">
    <location>
        <begin position="117"/>
        <end position="137"/>
    </location>
</feature>
<dbReference type="AlphaFoldDB" id="A0A0D1ZUQ2"/>
<feature type="transmembrane region" description="Helical" evidence="1">
    <location>
        <begin position="52"/>
        <end position="75"/>
    </location>
</feature>
<gene>
    <name evidence="2" type="ORF">PV10_01929</name>
</gene>
<dbReference type="VEuPathDB" id="FungiDB:PV10_01929"/>
<evidence type="ECO:0000256" key="1">
    <source>
        <dbReference type="SAM" id="Phobius"/>
    </source>
</evidence>
<keyword evidence="3" id="KW-1185">Reference proteome</keyword>
<feature type="transmembrane region" description="Helical" evidence="1">
    <location>
        <begin position="331"/>
        <end position="352"/>
    </location>
</feature>
<dbReference type="OrthoDB" id="3021074at2759"/>
<dbReference type="OMA" id="NCTYKCF"/>
<sequence>MSAIAVPRPEPDDPVTLINCVYAISGTYGLLPRLLYYVTLAFAIFGRSREWLIIGALVSALTYAGGAAIHMMALVTSKSGVYDLDIAAAWAVLSTGALGYIGMIHWSSTLRNSNARVIMICWGVLVGISLIFGRAVLFDTPPSAPEPACYSSLGQLLEYPIQLASREFNCTYQCFSISKPMRHMSETIAIPEQVLENRYSGLLVALVGPIQFAAYAGLSLDGVEHSPSQLCQRAVMKHLIHPGHKEEFTKIVYKASVESWYGGYFAVLSFIRRSKWTPAKVVIVSISLPWLFIGLLIDILCIPLMLANIVINELVLQTGGWPVNESNNNAGQWLPIVNSALVLVAACVSKFLELRARSKNAKVLTAEDSKGQTTTLTAHDLELGMAEGEGQVTGVVKPELVHVPTLQDMDSLRTHKT</sequence>
<dbReference type="RefSeq" id="XP_016229836.1">
    <property type="nucleotide sequence ID" value="XM_016366187.1"/>
</dbReference>
<feature type="transmembrane region" description="Helical" evidence="1">
    <location>
        <begin position="21"/>
        <end position="45"/>
    </location>
</feature>
<accession>A0A0D1ZUQ2</accession>
<dbReference type="STRING" id="212818.A0A0D1ZUQ2"/>